<comment type="caution">
    <text evidence="1">Lacks conserved residue(s) required for the propagation of feature annotation.</text>
</comment>
<feature type="disulfide bond" evidence="1">
    <location>
        <begin position="53"/>
        <end position="62"/>
    </location>
</feature>
<protein>
    <recommendedName>
        <fullName evidence="3">EGF-like domain-containing protein</fullName>
    </recommendedName>
</protein>
<evidence type="ECO:0000313" key="4">
    <source>
        <dbReference type="EMBL" id="PVD35944.1"/>
    </source>
</evidence>
<evidence type="ECO:0000259" key="3">
    <source>
        <dbReference type="PROSITE" id="PS50026"/>
    </source>
</evidence>
<name>A0A2T7PR92_POMCA</name>
<evidence type="ECO:0000256" key="2">
    <source>
        <dbReference type="SAM" id="Phobius"/>
    </source>
</evidence>
<keyword evidence="2" id="KW-0472">Membrane</keyword>
<dbReference type="EMBL" id="PZQS01000002">
    <property type="protein sequence ID" value="PVD35944.1"/>
    <property type="molecule type" value="Genomic_DNA"/>
</dbReference>
<reference evidence="4 5" key="1">
    <citation type="submission" date="2018-04" db="EMBL/GenBank/DDBJ databases">
        <title>The genome of golden apple snail Pomacea canaliculata provides insight into stress tolerance and invasive adaptation.</title>
        <authorList>
            <person name="Liu C."/>
            <person name="Liu B."/>
            <person name="Ren Y."/>
            <person name="Zhang Y."/>
            <person name="Wang H."/>
            <person name="Li S."/>
            <person name="Jiang F."/>
            <person name="Yin L."/>
            <person name="Zhang G."/>
            <person name="Qian W."/>
            <person name="Fan W."/>
        </authorList>
    </citation>
    <scope>NUCLEOTIDE SEQUENCE [LARGE SCALE GENOMIC DNA]</scope>
    <source>
        <strain evidence="4">SZHN2017</strain>
        <tissue evidence="4">Muscle</tissue>
    </source>
</reference>
<dbReference type="PROSITE" id="PS50026">
    <property type="entry name" value="EGF_3"/>
    <property type="match status" value="1"/>
</dbReference>
<proteinExistence type="predicted"/>
<dbReference type="SUPFAM" id="SSF57196">
    <property type="entry name" value="EGF/Laminin"/>
    <property type="match status" value="1"/>
</dbReference>
<dbReference type="AlphaFoldDB" id="A0A2T7PR92"/>
<dbReference type="Gene3D" id="2.10.25.10">
    <property type="entry name" value="Laminin"/>
    <property type="match status" value="1"/>
</dbReference>
<evidence type="ECO:0000256" key="1">
    <source>
        <dbReference type="PROSITE-ProRule" id="PRU00076"/>
    </source>
</evidence>
<keyword evidence="2" id="KW-0812">Transmembrane</keyword>
<dbReference type="OrthoDB" id="382013at2759"/>
<dbReference type="PROSITE" id="PS01186">
    <property type="entry name" value="EGF_2"/>
    <property type="match status" value="1"/>
</dbReference>
<dbReference type="InterPro" id="IPR000742">
    <property type="entry name" value="EGF"/>
</dbReference>
<keyword evidence="1" id="KW-0245">EGF-like domain</keyword>
<dbReference type="Proteomes" id="UP000245119">
    <property type="component" value="Linkage Group LG2"/>
</dbReference>
<evidence type="ECO:0000313" key="5">
    <source>
        <dbReference type="Proteomes" id="UP000245119"/>
    </source>
</evidence>
<keyword evidence="1" id="KW-1015">Disulfide bond</keyword>
<gene>
    <name evidence="4" type="ORF">C0Q70_02913</name>
</gene>
<accession>A0A2T7PR92</accession>
<organism evidence="4 5">
    <name type="scientific">Pomacea canaliculata</name>
    <name type="common">Golden apple snail</name>
    <dbReference type="NCBI Taxonomy" id="400727"/>
    <lineage>
        <taxon>Eukaryota</taxon>
        <taxon>Metazoa</taxon>
        <taxon>Spiralia</taxon>
        <taxon>Lophotrochozoa</taxon>
        <taxon>Mollusca</taxon>
        <taxon>Gastropoda</taxon>
        <taxon>Caenogastropoda</taxon>
        <taxon>Architaenioglossa</taxon>
        <taxon>Ampullarioidea</taxon>
        <taxon>Ampullariidae</taxon>
        <taxon>Pomacea</taxon>
    </lineage>
</organism>
<feature type="domain" description="EGF-like" evidence="3">
    <location>
        <begin position="27"/>
        <end position="63"/>
    </location>
</feature>
<keyword evidence="5" id="KW-1185">Reference proteome</keyword>
<sequence length="169" mass="18238">MRIPSATIDESKVEAFRKSAVPITPEFEGFCPDKPCVHGKCVEDENGILSCHCKKGFTGQRCDVAIEKRSASEVVVRVPVDAARTAEIASAAVISVLLLVGTIFMLYFLVSSRRRQKALKDYWKHRSRLHPQAASNVSNNAAPPPKGGGLCSCCPCCKPADKAGGNNHI</sequence>
<feature type="transmembrane region" description="Helical" evidence="2">
    <location>
        <begin position="88"/>
        <end position="110"/>
    </location>
</feature>
<comment type="caution">
    <text evidence="4">The sequence shown here is derived from an EMBL/GenBank/DDBJ whole genome shotgun (WGS) entry which is preliminary data.</text>
</comment>
<feature type="disulfide bond" evidence="1">
    <location>
        <begin position="31"/>
        <end position="41"/>
    </location>
</feature>
<keyword evidence="2" id="KW-1133">Transmembrane helix</keyword>
<dbReference type="PROSITE" id="PS00022">
    <property type="entry name" value="EGF_1"/>
    <property type="match status" value="1"/>
</dbReference>